<dbReference type="GO" id="GO:0008839">
    <property type="term" value="F:4-hydroxy-tetrahydrodipicolinate reductase"/>
    <property type="evidence" value="ECO:0007669"/>
    <property type="project" value="UniProtKB-EC"/>
</dbReference>
<feature type="domain" description="Dihydrodipicolinate reductase C-terminal" evidence="15">
    <location>
        <begin position="107"/>
        <end position="241"/>
    </location>
</feature>
<comment type="similarity">
    <text evidence="1 13">Belongs to the DapB family.</text>
</comment>
<evidence type="ECO:0000256" key="4">
    <source>
        <dbReference type="ARBA" id="ARBA00022857"/>
    </source>
</evidence>
<evidence type="ECO:0000256" key="12">
    <source>
        <dbReference type="ARBA" id="ARBA00049396"/>
    </source>
</evidence>
<dbReference type="PIRSF" id="PIRSF000161">
    <property type="entry name" value="DHPR"/>
    <property type="match status" value="1"/>
</dbReference>
<feature type="binding site" evidence="13">
    <location>
        <position position="33"/>
    </location>
    <ligand>
        <name>NAD(+)</name>
        <dbReference type="ChEBI" id="CHEBI:57540"/>
    </ligand>
</feature>
<evidence type="ECO:0000256" key="3">
    <source>
        <dbReference type="ARBA" id="ARBA00022605"/>
    </source>
</evidence>
<feature type="binding site" evidence="13">
    <location>
        <position position="132"/>
    </location>
    <ligand>
        <name>(S)-2,3,4,5-tetrahydrodipicolinate</name>
        <dbReference type="ChEBI" id="CHEBI:16845"/>
    </ligand>
</feature>
<dbReference type="InterPro" id="IPR036291">
    <property type="entry name" value="NAD(P)-bd_dom_sf"/>
</dbReference>
<comment type="function">
    <text evidence="13">Catalyzes the conversion of 4-hydroxy-tetrahydrodipicolinate (HTPA) to tetrahydrodipicolinate.</text>
</comment>
<dbReference type="HAMAP" id="MF_00102">
    <property type="entry name" value="DapB"/>
    <property type="match status" value="1"/>
</dbReference>
<comment type="subcellular location">
    <subcellularLocation>
        <location evidence="13">Cytoplasm</location>
    </subcellularLocation>
</comment>
<dbReference type="PROSITE" id="PS01298">
    <property type="entry name" value="DAPB"/>
    <property type="match status" value="1"/>
</dbReference>
<evidence type="ECO:0000256" key="6">
    <source>
        <dbReference type="ARBA" id="ARBA00023002"/>
    </source>
</evidence>
<dbReference type="InterPro" id="IPR000846">
    <property type="entry name" value="DapB_N"/>
</dbReference>
<gene>
    <name evidence="13 16" type="primary">dapB</name>
    <name evidence="16" type="ORF">ACFPET_15135</name>
</gene>
<dbReference type="InterPro" id="IPR023940">
    <property type="entry name" value="DHDPR_bac"/>
</dbReference>
<evidence type="ECO:0000256" key="7">
    <source>
        <dbReference type="ARBA" id="ARBA00023027"/>
    </source>
</evidence>
<feature type="active site" description="Proton donor" evidence="13">
    <location>
        <position position="135"/>
    </location>
</feature>
<keyword evidence="6 13" id="KW-0560">Oxidoreductase</keyword>
<dbReference type="PANTHER" id="PTHR20836:SF0">
    <property type="entry name" value="4-HYDROXY-TETRAHYDRODIPICOLINATE REDUCTASE 1, CHLOROPLASTIC-RELATED"/>
    <property type="match status" value="1"/>
</dbReference>
<organism evidence="16 17">
    <name type="scientific">Salininema proteolyticum</name>
    <dbReference type="NCBI Taxonomy" id="1607685"/>
    <lineage>
        <taxon>Bacteria</taxon>
        <taxon>Bacillati</taxon>
        <taxon>Actinomycetota</taxon>
        <taxon>Actinomycetes</taxon>
        <taxon>Glycomycetales</taxon>
        <taxon>Glycomycetaceae</taxon>
        <taxon>Salininema</taxon>
    </lineage>
</organism>
<comment type="catalytic activity">
    <reaction evidence="12 13">
        <text>(S)-2,3,4,5-tetrahydrodipicolinate + NAD(+) + H2O = (2S,4S)-4-hydroxy-2,3,4,5-tetrahydrodipicolinate + NADH + H(+)</text>
        <dbReference type="Rhea" id="RHEA:35323"/>
        <dbReference type="ChEBI" id="CHEBI:15377"/>
        <dbReference type="ChEBI" id="CHEBI:15378"/>
        <dbReference type="ChEBI" id="CHEBI:16845"/>
        <dbReference type="ChEBI" id="CHEBI:57540"/>
        <dbReference type="ChEBI" id="CHEBI:57945"/>
        <dbReference type="ChEBI" id="CHEBI:67139"/>
        <dbReference type="EC" id="1.17.1.8"/>
    </reaction>
</comment>
<keyword evidence="5 13" id="KW-0220">Diaminopimelate biosynthesis</keyword>
<keyword evidence="17" id="KW-1185">Reference proteome</keyword>
<dbReference type="Gene3D" id="3.40.50.720">
    <property type="entry name" value="NAD(P)-binding Rossmann-like Domain"/>
    <property type="match status" value="1"/>
</dbReference>
<keyword evidence="3 13" id="KW-0028">Amino-acid biosynthesis</keyword>
<feature type="domain" description="Dihydrodipicolinate reductase N-terminal" evidence="14">
    <location>
        <begin position="1"/>
        <end position="104"/>
    </location>
</feature>
<accession>A0ABV8U1S6</accession>
<dbReference type="InterPro" id="IPR022663">
    <property type="entry name" value="DapB_C"/>
</dbReference>
<dbReference type="SUPFAM" id="SSF55347">
    <property type="entry name" value="Glyceraldehyde-3-phosphate dehydrogenase-like, C-terminal domain"/>
    <property type="match status" value="1"/>
</dbReference>
<keyword evidence="8 13" id="KW-0457">Lysine biosynthesis</keyword>
<comment type="subunit">
    <text evidence="13">Homotetramer.</text>
</comment>
<feature type="binding site" evidence="13">
    <location>
        <begin position="7"/>
        <end position="12"/>
    </location>
    <ligand>
        <name>NAD(+)</name>
        <dbReference type="ChEBI" id="CHEBI:57540"/>
    </ligand>
</feature>
<dbReference type="Pfam" id="PF05173">
    <property type="entry name" value="DapB_C"/>
    <property type="match status" value="1"/>
</dbReference>
<feature type="binding site" evidence="13">
    <location>
        <begin position="75"/>
        <end position="77"/>
    </location>
    <ligand>
        <name>NAD(+)</name>
        <dbReference type="ChEBI" id="CHEBI:57540"/>
    </ligand>
</feature>
<evidence type="ECO:0000256" key="1">
    <source>
        <dbReference type="ARBA" id="ARBA00006642"/>
    </source>
</evidence>
<evidence type="ECO:0000256" key="2">
    <source>
        <dbReference type="ARBA" id="ARBA00022490"/>
    </source>
</evidence>
<keyword evidence="4 13" id="KW-0521">NADP</keyword>
<dbReference type="InterPro" id="IPR022664">
    <property type="entry name" value="DapB_N_CS"/>
</dbReference>
<sequence length="242" mass="25522">MRVGVLGASGRMGSTVVEAVNGAEDMELAAALDHGDPLEKLTEAGAEAVVDFTLPGAVMGNTEWALKHSVRPVVGVSGFDAERIATVRGWSEETGTAAAVIPNFSIGAVLLMRFAGQAAKYFPSAEIIEAHHPRKIDAPSGTAVHTARMIAQAREGLPEFPDATECDPDHSRGAKVDGVPVHAVRATGYVASQQVWFGGEGERLTLSHDSTDRGSFMPGVLLAVREVMRREGLVVGLDELLD</sequence>
<proteinExistence type="inferred from homology"/>
<comment type="caution">
    <text evidence="16">The sequence shown here is derived from an EMBL/GenBank/DDBJ whole genome shotgun (WGS) entry which is preliminary data.</text>
</comment>
<evidence type="ECO:0000256" key="13">
    <source>
        <dbReference type="HAMAP-Rule" id="MF_00102"/>
    </source>
</evidence>
<comment type="catalytic activity">
    <reaction evidence="11 13">
        <text>(S)-2,3,4,5-tetrahydrodipicolinate + NADP(+) + H2O = (2S,4S)-4-hydroxy-2,3,4,5-tetrahydrodipicolinate + NADPH + H(+)</text>
        <dbReference type="Rhea" id="RHEA:35331"/>
        <dbReference type="ChEBI" id="CHEBI:15377"/>
        <dbReference type="ChEBI" id="CHEBI:15378"/>
        <dbReference type="ChEBI" id="CHEBI:16845"/>
        <dbReference type="ChEBI" id="CHEBI:57783"/>
        <dbReference type="ChEBI" id="CHEBI:58349"/>
        <dbReference type="ChEBI" id="CHEBI:67139"/>
        <dbReference type="EC" id="1.17.1.8"/>
    </reaction>
</comment>
<evidence type="ECO:0000256" key="9">
    <source>
        <dbReference type="ARBA" id="ARBA00037922"/>
    </source>
</evidence>
<reference evidence="17" key="1">
    <citation type="journal article" date="2019" name="Int. J. Syst. Evol. Microbiol.">
        <title>The Global Catalogue of Microorganisms (GCM) 10K type strain sequencing project: providing services to taxonomists for standard genome sequencing and annotation.</title>
        <authorList>
            <consortium name="The Broad Institute Genomics Platform"/>
            <consortium name="The Broad Institute Genome Sequencing Center for Infectious Disease"/>
            <person name="Wu L."/>
            <person name="Ma J."/>
        </authorList>
    </citation>
    <scope>NUCLEOTIDE SEQUENCE [LARGE SCALE GENOMIC DNA]</scope>
    <source>
        <strain evidence="17">IBRC-M 10908</strain>
    </source>
</reference>
<evidence type="ECO:0000256" key="10">
    <source>
        <dbReference type="ARBA" id="ARBA00038983"/>
    </source>
</evidence>
<evidence type="ECO:0000259" key="15">
    <source>
        <dbReference type="Pfam" id="PF05173"/>
    </source>
</evidence>
<comment type="caution">
    <text evidence="13">Lacks conserved residue(s) required for the propagation of feature annotation.</text>
</comment>
<evidence type="ECO:0000259" key="14">
    <source>
        <dbReference type="Pfam" id="PF01113"/>
    </source>
</evidence>
<dbReference type="Gene3D" id="3.30.360.10">
    <property type="entry name" value="Dihydrodipicolinate Reductase, domain 2"/>
    <property type="match status" value="1"/>
</dbReference>
<dbReference type="NCBIfam" id="TIGR00036">
    <property type="entry name" value="dapB"/>
    <property type="match status" value="1"/>
</dbReference>
<keyword evidence="7 13" id="KW-0520">NAD</keyword>
<protein>
    <recommendedName>
        <fullName evidence="10 13">4-hydroxy-tetrahydrodipicolinate reductase</fullName>
        <shortName evidence="13">HTPA reductase</shortName>
        <ecNumber evidence="10 13">1.17.1.8</ecNumber>
    </recommendedName>
</protein>
<dbReference type="CDD" id="cd02274">
    <property type="entry name" value="DHDPR_N"/>
    <property type="match status" value="1"/>
</dbReference>
<dbReference type="EMBL" id="JBHSDK010000021">
    <property type="protein sequence ID" value="MFC4336536.1"/>
    <property type="molecule type" value="Genomic_DNA"/>
</dbReference>
<keyword evidence="2 13" id="KW-0963">Cytoplasm</keyword>
<evidence type="ECO:0000313" key="16">
    <source>
        <dbReference type="EMBL" id="MFC4336536.1"/>
    </source>
</evidence>
<dbReference type="Pfam" id="PF01113">
    <property type="entry name" value="DapB_N"/>
    <property type="match status" value="1"/>
</dbReference>
<evidence type="ECO:0000256" key="11">
    <source>
        <dbReference type="ARBA" id="ARBA00049080"/>
    </source>
</evidence>
<comment type="caution">
    <text evidence="13">Was originally thought to be a dihydrodipicolinate reductase (DHDPR), catalyzing the conversion of dihydrodipicolinate to tetrahydrodipicolinate. However, it was shown in E.coli that the substrate of the enzymatic reaction is not dihydrodipicolinate (DHDP) but in fact (2S,4S)-4-hydroxy-2,3,4,5-tetrahydrodipicolinic acid (HTPA), the product released by the DapA-catalyzed reaction.</text>
</comment>
<dbReference type="EC" id="1.17.1.8" evidence="10 13"/>
<name>A0ABV8U1S6_9ACTN</name>
<feature type="active site" description="Proton donor/acceptor" evidence="13">
    <location>
        <position position="131"/>
    </location>
</feature>
<evidence type="ECO:0000256" key="8">
    <source>
        <dbReference type="ARBA" id="ARBA00023154"/>
    </source>
</evidence>
<evidence type="ECO:0000256" key="5">
    <source>
        <dbReference type="ARBA" id="ARBA00022915"/>
    </source>
</evidence>
<dbReference type="Proteomes" id="UP001595823">
    <property type="component" value="Unassembled WGS sequence"/>
</dbReference>
<dbReference type="RefSeq" id="WP_380623102.1">
    <property type="nucleotide sequence ID" value="NZ_JBHSDK010000021.1"/>
</dbReference>
<dbReference type="PANTHER" id="PTHR20836">
    <property type="entry name" value="DIHYDRODIPICOLINATE REDUCTASE"/>
    <property type="match status" value="1"/>
</dbReference>
<evidence type="ECO:0000313" key="17">
    <source>
        <dbReference type="Proteomes" id="UP001595823"/>
    </source>
</evidence>
<comment type="pathway">
    <text evidence="9 13">Amino-acid biosynthesis; L-lysine biosynthesis via DAP pathway; (S)-tetrahydrodipicolinate from L-aspartate: step 4/4.</text>
</comment>
<dbReference type="SUPFAM" id="SSF51735">
    <property type="entry name" value="NAD(P)-binding Rossmann-fold domains"/>
    <property type="match status" value="1"/>
</dbReference>
<feature type="binding site" evidence="13">
    <location>
        <begin position="141"/>
        <end position="142"/>
    </location>
    <ligand>
        <name>(S)-2,3,4,5-tetrahydrodipicolinate</name>
        <dbReference type="ChEBI" id="CHEBI:16845"/>
    </ligand>
</feature>